<proteinExistence type="predicted"/>
<reference evidence="1" key="1">
    <citation type="journal article" date="2024" name="Gigascience">
        <title>Chromosome-level genome of the poultry shaft louse Menopon gallinae provides insight into the host-switching and adaptive evolution of parasitic lice.</title>
        <authorList>
            <person name="Xu Y."/>
            <person name="Ma L."/>
            <person name="Liu S."/>
            <person name="Liang Y."/>
            <person name="Liu Q."/>
            <person name="He Z."/>
            <person name="Tian L."/>
            <person name="Duan Y."/>
            <person name="Cai W."/>
            <person name="Li H."/>
            <person name="Song F."/>
        </authorList>
    </citation>
    <scope>NUCLEOTIDE SEQUENCE</scope>
    <source>
        <strain evidence="1">Cailab_2023a</strain>
    </source>
</reference>
<protein>
    <submittedName>
        <fullName evidence="1">Uncharacterized protein</fullName>
    </submittedName>
</protein>
<comment type="caution">
    <text evidence="1">The sequence shown here is derived from an EMBL/GenBank/DDBJ whole genome shotgun (WGS) entry which is preliminary data.</text>
</comment>
<dbReference type="AlphaFoldDB" id="A0AAW2IA97"/>
<dbReference type="EMBL" id="JARGDH010000001">
    <property type="protein sequence ID" value="KAL0279075.1"/>
    <property type="molecule type" value="Genomic_DNA"/>
</dbReference>
<accession>A0AAW2IA97</accession>
<evidence type="ECO:0000313" key="1">
    <source>
        <dbReference type="EMBL" id="KAL0279075.1"/>
    </source>
</evidence>
<name>A0AAW2IA97_9NEOP</name>
<gene>
    <name evidence="1" type="ORF">PYX00_000706</name>
</gene>
<organism evidence="1">
    <name type="scientific">Menopon gallinae</name>
    <name type="common">poultry shaft louse</name>
    <dbReference type="NCBI Taxonomy" id="328185"/>
    <lineage>
        <taxon>Eukaryota</taxon>
        <taxon>Metazoa</taxon>
        <taxon>Ecdysozoa</taxon>
        <taxon>Arthropoda</taxon>
        <taxon>Hexapoda</taxon>
        <taxon>Insecta</taxon>
        <taxon>Pterygota</taxon>
        <taxon>Neoptera</taxon>
        <taxon>Paraneoptera</taxon>
        <taxon>Psocodea</taxon>
        <taxon>Troctomorpha</taxon>
        <taxon>Phthiraptera</taxon>
        <taxon>Amblycera</taxon>
        <taxon>Menoponidae</taxon>
        <taxon>Menopon</taxon>
    </lineage>
</organism>
<sequence length="68" mass="7658">MLFTGLKTLLEHVRDEVKKFSWVSFVGPHDSQQHPKSRTTIRIPVPIYHPRDLAYGPFPAASGNSSNP</sequence>